<dbReference type="PANTHER" id="PTHR31126">
    <property type="entry name" value="TYROSINE-PROTEIN PHOSPHATASE"/>
    <property type="match status" value="1"/>
</dbReference>
<evidence type="ECO:0000313" key="2">
    <source>
        <dbReference type="Proteomes" id="UP001151582"/>
    </source>
</evidence>
<keyword evidence="2" id="KW-1185">Reference proteome</keyword>
<dbReference type="AlphaFoldDB" id="A0A9W8ARV5"/>
<dbReference type="SUPFAM" id="SSF52799">
    <property type="entry name" value="(Phosphotyrosine protein) phosphatases II"/>
    <property type="match status" value="1"/>
</dbReference>
<dbReference type="GO" id="GO:0004725">
    <property type="term" value="F:protein tyrosine phosphatase activity"/>
    <property type="evidence" value="ECO:0007669"/>
    <property type="project" value="UniProtKB-EC"/>
</dbReference>
<feature type="non-terminal residue" evidence="1">
    <location>
        <position position="116"/>
    </location>
</feature>
<keyword evidence="1" id="KW-0378">Hydrolase</keyword>
<dbReference type="InterPro" id="IPR004861">
    <property type="entry name" value="Siw14-like"/>
</dbReference>
<dbReference type="InterPro" id="IPR029021">
    <property type="entry name" value="Prot-tyrosine_phosphatase-like"/>
</dbReference>
<dbReference type="Gene3D" id="3.90.190.10">
    <property type="entry name" value="Protein tyrosine phosphatase superfamily"/>
    <property type="match status" value="1"/>
</dbReference>
<dbReference type="PANTHER" id="PTHR31126:SF48">
    <property type="entry name" value="INOSITOL PHOSPHATASE SIW14"/>
    <property type="match status" value="1"/>
</dbReference>
<protein>
    <submittedName>
        <fullName evidence="1">Tyrosine-protein phosphatase siw14</fullName>
        <ecNumber evidence="1">3.1.3.48</ecNumber>
    </submittedName>
</protein>
<gene>
    <name evidence="1" type="primary">SIW14_3</name>
    <name evidence="1" type="ORF">H4R34_006361</name>
</gene>
<comment type="caution">
    <text evidence="1">The sequence shown here is derived from an EMBL/GenBank/DDBJ whole genome shotgun (WGS) entry which is preliminary data.</text>
</comment>
<evidence type="ECO:0000313" key="1">
    <source>
        <dbReference type="EMBL" id="KAJ1967740.1"/>
    </source>
</evidence>
<dbReference type="EC" id="3.1.3.48" evidence="1"/>
<organism evidence="1 2">
    <name type="scientific">Dimargaris verticillata</name>
    <dbReference type="NCBI Taxonomy" id="2761393"/>
    <lineage>
        <taxon>Eukaryota</taxon>
        <taxon>Fungi</taxon>
        <taxon>Fungi incertae sedis</taxon>
        <taxon>Zoopagomycota</taxon>
        <taxon>Kickxellomycotina</taxon>
        <taxon>Dimargaritomycetes</taxon>
        <taxon>Dimargaritales</taxon>
        <taxon>Dimargaritaceae</taxon>
        <taxon>Dimargaris</taxon>
    </lineage>
</organism>
<sequence>MNEDDPQPHHVEFVKKHGIKFYHYRITANKASLAARCLQAVPSEPFIKTNPKDISDILSIMTDTRNYPILAHCNKGRKRIGCLVGCLRKLQNWSMAAIFDEYQRFSGTKVRIADQQ</sequence>
<name>A0A9W8ARV5_9FUNG</name>
<dbReference type="Proteomes" id="UP001151582">
    <property type="component" value="Unassembled WGS sequence"/>
</dbReference>
<dbReference type="EMBL" id="JANBQB010002277">
    <property type="protein sequence ID" value="KAJ1967740.1"/>
    <property type="molecule type" value="Genomic_DNA"/>
</dbReference>
<dbReference type="Pfam" id="PF03162">
    <property type="entry name" value="Y_phosphatase2"/>
    <property type="match status" value="1"/>
</dbReference>
<proteinExistence type="predicted"/>
<dbReference type="GO" id="GO:0005737">
    <property type="term" value="C:cytoplasm"/>
    <property type="evidence" value="ECO:0007669"/>
    <property type="project" value="TreeGrafter"/>
</dbReference>
<reference evidence="1" key="1">
    <citation type="submission" date="2022-07" db="EMBL/GenBank/DDBJ databases">
        <title>Phylogenomic reconstructions and comparative analyses of Kickxellomycotina fungi.</title>
        <authorList>
            <person name="Reynolds N.K."/>
            <person name="Stajich J.E."/>
            <person name="Barry K."/>
            <person name="Grigoriev I.V."/>
            <person name="Crous P."/>
            <person name="Smith M.E."/>
        </authorList>
    </citation>
    <scope>NUCLEOTIDE SEQUENCE</scope>
    <source>
        <strain evidence="1">RSA 567</strain>
    </source>
</reference>
<dbReference type="OrthoDB" id="6375174at2759"/>
<accession>A0A9W8ARV5</accession>